<evidence type="ECO:0008006" key="4">
    <source>
        <dbReference type="Google" id="ProtNLM"/>
    </source>
</evidence>
<name>A0A7G9R1S4_9MICO</name>
<feature type="transmembrane region" description="Helical" evidence="1">
    <location>
        <begin position="103"/>
        <end position="124"/>
    </location>
</feature>
<protein>
    <recommendedName>
        <fullName evidence="4">DUF308 domain-containing protein</fullName>
    </recommendedName>
</protein>
<evidence type="ECO:0000313" key="3">
    <source>
        <dbReference type="Proteomes" id="UP000515976"/>
    </source>
</evidence>
<dbReference type="KEGG" id="pei:H9L10_15505"/>
<organism evidence="2 3">
    <name type="scientific">Phycicoccus endophyticus</name>
    <dbReference type="NCBI Taxonomy" id="1690220"/>
    <lineage>
        <taxon>Bacteria</taxon>
        <taxon>Bacillati</taxon>
        <taxon>Actinomycetota</taxon>
        <taxon>Actinomycetes</taxon>
        <taxon>Micrococcales</taxon>
        <taxon>Intrasporangiaceae</taxon>
        <taxon>Phycicoccus</taxon>
    </lineage>
</organism>
<keyword evidence="1" id="KW-1133">Transmembrane helix</keyword>
<accession>A0A7G9R1S4</accession>
<keyword evidence="1" id="KW-0472">Membrane</keyword>
<feature type="transmembrane region" description="Helical" evidence="1">
    <location>
        <begin position="77"/>
        <end position="97"/>
    </location>
</feature>
<feature type="transmembrane region" description="Helical" evidence="1">
    <location>
        <begin position="46"/>
        <end position="65"/>
    </location>
</feature>
<feature type="transmembrane region" description="Helical" evidence="1">
    <location>
        <begin position="131"/>
        <end position="150"/>
    </location>
</feature>
<dbReference type="Proteomes" id="UP000515976">
    <property type="component" value="Chromosome"/>
</dbReference>
<feature type="transmembrane region" description="Helical" evidence="1">
    <location>
        <begin position="21"/>
        <end position="40"/>
    </location>
</feature>
<dbReference type="AlphaFoldDB" id="A0A7G9R1S4"/>
<dbReference type="RefSeq" id="WP_166099114.1">
    <property type="nucleotide sequence ID" value="NZ_BMMY01000005.1"/>
</dbReference>
<keyword evidence="3" id="KW-1185">Reference proteome</keyword>
<dbReference type="EMBL" id="CP060712">
    <property type="protein sequence ID" value="QNN49549.1"/>
    <property type="molecule type" value="Genomic_DNA"/>
</dbReference>
<proteinExistence type="predicted"/>
<evidence type="ECO:0000256" key="1">
    <source>
        <dbReference type="SAM" id="Phobius"/>
    </source>
</evidence>
<keyword evidence="1" id="KW-0812">Transmembrane</keyword>
<sequence length="190" mass="18998">MAAVPDVTPTSSPTTVLRRLYLGRFVFALLWAALFGAVAGDLGAPARLLLVLYPVVDLAAALVDVRSRGTDGRSPAVLYANVAFSAVAAVALAVVGGEPTGVLATWGLWAVAAGATQLAVGVARRAVGGQWPIMLSGGLSVLAGIAFLAMSSGGSSVTGIAGYATLGGIFFLASALRLGRGSADRTAADR</sequence>
<evidence type="ECO:0000313" key="2">
    <source>
        <dbReference type="EMBL" id="QNN49549.1"/>
    </source>
</evidence>
<gene>
    <name evidence="2" type="ORF">H9L10_15505</name>
</gene>
<feature type="transmembrane region" description="Helical" evidence="1">
    <location>
        <begin position="156"/>
        <end position="176"/>
    </location>
</feature>
<reference evidence="2 3" key="1">
    <citation type="submission" date="2020-08" db="EMBL/GenBank/DDBJ databases">
        <title>Genome sequence of Phycicoccus endophyticus JCM 31784T.</title>
        <authorList>
            <person name="Hyun D.-W."/>
            <person name="Bae J.-W."/>
        </authorList>
    </citation>
    <scope>NUCLEOTIDE SEQUENCE [LARGE SCALE GENOMIC DNA]</scope>
    <source>
        <strain evidence="2 3">JCM 31784</strain>
    </source>
</reference>